<evidence type="ECO:0000313" key="1">
    <source>
        <dbReference type="EMBL" id="CDX20242.1"/>
    </source>
</evidence>
<organism evidence="1 2">
    <name type="scientific">Mesorhizobium plurifarium</name>
    <dbReference type="NCBI Taxonomy" id="69974"/>
    <lineage>
        <taxon>Bacteria</taxon>
        <taxon>Pseudomonadati</taxon>
        <taxon>Pseudomonadota</taxon>
        <taxon>Alphaproteobacteria</taxon>
        <taxon>Hyphomicrobiales</taxon>
        <taxon>Phyllobacteriaceae</taxon>
        <taxon>Mesorhizobium</taxon>
    </lineage>
</organism>
<dbReference type="SUPFAM" id="SSF55486">
    <property type="entry name" value="Metalloproteases ('zincins'), catalytic domain"/>
    <property type="match status" value="1"/>
</dbReference>
<proteinExistence type="predicted"/>
<keyword evidence="2" id="KW-1185">Reference proteome</keyword>
<name>A0A090DZN3_MESPL</name>
<evidence type="ECO:0008006" key="3">
    <source>
        <dbReference type="Google" id="ProtNLM"/>
    </source>
</evidence>
<gene>
    <name evidence="1" type="ORF">MPL3356_310054</name>
</gene>
<dbReference type="EMBL" id="CCMZ01000025">
    <property type="protein sequence ID" value="CDX20242.1"/>
    <property type="molecule type" value="Genomic_DNA"/>
</dbReference>
<accession>A0A090DZN3</accession>
<evidence type="ECO:0000313" key="2">
    <source>
        <dbReference type="Proteomes" id="UP000045285"/>
    </source>
</evidence>
<sequence>MSQERFSCDEVPTDGGSAAEDAAQTDIFSSAAIPTPSARPLRIFAFDPSAGRLVGNHMTAAVRYEELKPGPVGERIAVIDYDGTNKTFYQPVDLDDRRLLVGGGLAPCESDPRFHQQMVYAVASDTLQRFERALGRRIHWRGTRRCEGAPSVPRGAARCLNLFPHAMCEANAFYSPDAHGILFGYFKANRLNQGRNLPGQTVFTCLSHDIIAHETTHAVIDGIRSFFMEPTNIDVPAFHEAISDVVALFSHFSHREVLLDTLQKTGGRLFDDQLRSEALHHAGGPRIQAQTSNANPLIALAMQFGDASGKRGGLRSALGMVPNPKDLTSMTEPHERGSILVAAIFDAFFTVYLRRTADLFRIYRAGTGVVTGPDIPGPLANALADEASKTADEFFAICVRALDYCPPVDITFGDYLRAILTAHLDFEPVDRDGARDALMEAFRLRGIYPEAAFGFSEESLFWPKVRRGALPDVVGLQFGDPNGLTKEEKDNNGDVLRDYAKQNASALGFDRAKGSISAPSFHPMFHMGNDGRLYVDMVVELIQTTREPFEEAGTGTFPMRNGATLLISQDPPTGENERPPPRVRFVISKPYTPERASRIKNYHVSTGRAISEKRERGLVGGAEDDTRFQLDFALLHAGI</sequence>
<dbReference type="CDD" id="cd09598">
    <property type="entry name" value="M4_like"/>
    <property type="match status" value="1"/>
</dbReference>
<reference evidence="2" key="1">
    <citation type="submission" date="2014-08" db="EMBL/GenBank/DDBJ databases">
        <authorList>
            <person name="Moulin L."/>
        </authorList>
    </citation>
    <scope>NUCLEOTIDE SEQUENCE [LARGE SCALE GENOMIC DNA]</scope>
</reference>
<dbReference type="Proteomes" id="UP000045285">
    <property type="component" value="Unassembled WGS sequence"/>
</dbReference>
<protein>
    <recommendedName>
        <fullName evidence="3">Peptidase M4</fullName>
    </recommendedName>
</protein>
<dbReference type="AlphaFoldDB" id="A0A090DZN3"/>